<dbReference type="Pfam" id="PF03169">
    <property type="entry name" value="OPT"/>
    <property type="match status" value="1"/>
</dbReference>
<dbReference type="GO" id="GO:0016020">
    <property type="term" value="C:membrane"/>
    <property type="evidence" value="ECO:0007669"/>
    <property type="project" value="UniProtKB-SubCell"/>
</dbReference>
<dbReference type="GO" id="GO:0035673">
    <property type="term" value="F:oligopeptide transmembrane transporter activity"/>
    <property type="evidence" value="ECO:0007669"/>
    <property type="project" value="InterPro"/>
</dbReference>
<evidence type="ECO:0000256" key="2">
    <source>
        <dbReference type="ARBA" id="ARBA00022448"/>
    </source>
</evidence>
<comment type="caution">
    <text evidence="9">The sequence shown here is derived from an EMBL/GenBank/DDBJ whole genome shotgun (WGS) entry which is preliminary data.</text>
</comment>
<feature type="transmembrane region" description="Helical" evidence="8">
    <location>
        <begin position="142"/>
        <end position="161"/>
    </location>
</feature>
<feature type="transmembrane region" description="Helical" evidence="8">
    <location>
        <begin position="118"/>
        <end position="136"/>
    </location>
</feature>
<keyword evidence="3 8" id="KW-0812">Transmembrane</keyword>
<dbReference type="EMBL" id="CAJOBD010000475">
    <property type="protein sequence ID" value="CAF3675034.1"/>
    <property type="molecule type" value="Genomic_DNA"/>
</dbReference>
<dbReference type="NCBIfam" id="TIGR00728">
    <property type="entry name" value="OPT_sfam"/>
    <property type="match status" value="1"/>
</dbReference>
<keyword evidence="2" id="KW-0813">Transport</keyword>
<dbReference type="GO" id="GO:0015031">
    <property type="term" value="P:protein transport"/>
    <property type="evidence" value="ECO:0007669"/>
    <property type="project" value="UniProtKB-KW"/>
</dbReference>
<evidence type="ECO:0000256" key="7">
    <source>
        <dbReference type="ARBA" id="ARBA00023136"/>
    </source>
</evidence>
<name>A0A813X192_9BILA</name>
<proteinExistence type="predicted"/>
<reference evidence="9" key="1">
    <citation type="submission" date="2021-02" db="EMBL/GenBank/DDBJ databases">
        <authorList>
            <person name="Nowell W R."/>
        </authorList>
    </citation>
    <scope>NUCLEOTIDE SEQUENCE</scope>
</reference>
<dbReference type="Proteomes" id="UP000663864">
    <property type="component" value="Unassembled WGS sequence"/>
</dbReference>
<dbReference type="InterPro" id="IPR004813">
    <property type="entry name" value="OPT"/>
</dbReference>
<evidence type="ECO:0000256" key="4">
    <source>
        <dbReference type="ARBA" id="ARBA00022856"/>
    </source>
</evidence>
<sequence length="367" mass="41955">MATNRVRLITPVYQINPNRKKHTKNQTKHGEDNIAFAEEYEDNIDLELFPNIESNTNNLNVVFSNETSTVHIDNPEDSVASTQSISTNGNEQVLDEDVATNVSNKDDPSILVLTFRSWFLGLLFTCVLSFVNQFFWYRTSPLFVGTLVAQLLTYPLGKGMAKILPNRKFKIFRWSFTLNPGPFTIKEHCIITAMANATCSTAYAIDVITTLRIFYKRLLHPLVGITFVITSQILGYGIAGIMRKFLVWPSAMIWPTNLVNCALFRTLHNDRDIDSKEEVNKESYWKMSRLRFFFIASLCQFLWYWFPGFIFPALSLFSWICMIKPDNVVLSQLTGINGLGIGSIEIDWNAWVAFLGSPIIVPFWQVN</sequence>
<evidence type="ECO:0000256" key="3">
    <source>
        <dbReference type="ARBA" id="ARBA00022692"/>
    </source>
</evidence>
<keyword evidence="4" id="KW-0571">Peptide transport</keyword>
<accession>A0A813X192</accession>
<feature type="transmembrane region" description="Helical" evidence="8">
    <location>
        <begin position="218"/>
        <end position="239"/>
    </location>
</feature>
<dbReference type="AlphaFoldDB" id="A0A813X192"/>
<keyword evidence="7 8" id="KW-0472">Membrane</keyword>
<evidence type="ECO:0000313" key="9">
    <source>
        <dbReference type="EMBL" id="CAF0863019.1"/>
    </source>
</evidence>
<dbReference type="PANTHER" id="PTHR22601">
    <property type="entry name" value="ISP4 LIKE PROTEIN"/>
    <property type="match status" value="1"/>
</dbReference>
<dbReference type="EMBL" id="CAJNOT010000144">
    <property type="protein sequence ID" value="CAF0863019.1"/>
    <property type="molecule type" value="Genomic_DNA"/>
</dbReference>
<evidence type="ECO:0000256" key="5">
    <source>
        <dbReference type="ARBA" id="ARBA00022927"/>
    </source>
</evidence>
<dbReference type="Proteomes" id="UP000663836">
    <property type="component" value="Unassembled WGS sequence"/>
</dbReference>
<evidence type="ECO:0000256" key="8">
    <source>
        <dbReference type="SAM" id="Phobius"/>
    </source>
</evidence>
<comment type="subcellular location">
    <subcellularLocation>
        <location evidence="1">Membrane</location>
        <topology evidence="1">Multi-pass membrane protein</topology>
    </subcellularLocation>
</comment>
<evidence type="ECO:0000256" key="1">
    <source>
        <dbReference type="ARBA" id="ARBA00004141"/>
    </source>
</evidence>
<keyword evidence="5" id="KW-0653">Protein transport</keyword>
<feature type="transmembrane region" description="Helical" evidence="8">
    <location>
        <begin position="245"/>
        <end position="267"/>
    </location>
</feature>
<evidence type="ECO:0000256" key="6">
    <source>
        <dbReference type="ARBA" id="ARBA00022989"/>
    </source>
</evidence>
<protein>
    <submittedName>
        <fullName evidence="9">Uncharacterized protein</fullName>
    </submittedName>
</protein>
<gene>
    <name evidence="10" type="ORF">JBS370_LOCUS7807</name>
    <name evidence="9" type="ORF">ZHD862_LOCUS5480</name>
</gene>
<dbReference type="InterPro" id="IPR004648">
    <property type="entry name" value="Oligpept_transpt"/>
</dbReference>
<evidence type="ECO:0000313" key="10">
    <source>
        <dbReference type="EMBL" id="CAF3675034.1"/>
    </source>
</evidence>
<keyword evidence="6 8" id="KW-1133">Transmembrane helix</keyword>
<evidence type="ECO:0000313" key="11">
    <source>
        <dbReference type="Proteomes" id="UP000663864"/>
    </source>
</evidence>
<organism evidence="9 11">
    <name type="scientific">Rotaria sordida</name>
    <dbReference type="NCBI Taxonomy" id="392033"/>
    <lineage>
        <taxon>Eukaryota</taxon>
        <taxon>Metazoa</taxon>
        <taxon>Spiralia</taxon>
        <taxon>Gnathifera</taxon>
        <taxon>Rotifera</taxon>
        <taxon>Eurotatoria</taxon>
        <taxon>Bdelloidea</taxon>
        <taxon>Philodinida</taxon>
        <taxon>Philodinidae</taxon>
        <taxon>Rotaria</taxon>
    </lineage>
</organism>